<proteinExistence type="predicted"/>
<evidence type="ECO:0000313" key="1">
    <source>
        <dbReference type="EMBL" id="KAK9757403.1"/>
    </source>
</evidence>
<evidence type="ECO:0000313" key="2">
    <source>
        <dbReference type="Proteomes" id="UP001443914"/>
    </source>
</evidence>
<gene>
    <name evidence="1" type="ORF">RND81_01G160300</name>
</gene>
<keyword evidence="2" id="KW-1185">Reference proteome</keyword>
<comment type="caution">
    <text evidence="1">The sequence shown here is derived from an EMBL/GenBank/DDBJ whole genome shotgun (WGS) entry which is preliminary data.</text>
</comment>
<accession>A0AAW1NEM6</accession>
<name>A0AAW1NEM6_SAPOF</name>
<dbReference type="AlphaFoldDB" id="A0AAW1NEM6"/>
<dbReference type="EMBL" id="JBDFQZ010000001">
    <property type="protein sequence ID" value="KAK9757403.1"/>
    <property type="molecule type" value="Genomic_DNA"/>
</dbReference>
<organism evidence="1 2">
    <name type="scientific">Saponaria officinalis</name>
    <name type="common">Common soapwort</name>
    <name type="synonym">Lychnis saponaria</name>
    <dbReference type="NCBI Taxonomy" id="3572"/>
    <lineage>
        <taxon>Eukaryota</taxon>
        <taxon>Viridiplantae</taxon>
        <taxon>Streptophyta</taxon>
        <taxon>Embryophyta</taxon>
        <taxon>Tracheophyta</taxon>
        <taxon>Spermatophyta</taxon>
        <taxon>Magnoliopsida</taxon>
        <taxon>eudicotyledons</taxon>
        <taxon>Gunneridae</taxon>
        <taxon>Pentapetalae</taxon>
        <taxon>Caryophyllales</taxon>
        <taxon>Caryophyllaceae</taxon>
        <taxon>Caryophylleae</taxon>
        <taxon>Saponaria</taxon>
    </lineage>
</organism>
<reference evidence="1" key="1">
    <citation type="submission" date="2024-03" db="EMBL/GenBank/DDBJ databases">
        <title>WGS assembly of Saponaria officinalis var. Norfolk2.</title>
        <authorList>
            <person name="Jenkins J."/>
            <person name="Shu S."/>
            <person name="Grimwood J."/>
            <person name="Barry K."/>
            <person name="Goodstein D."/>
            <person name="Schmutz J."/>
            <person name="Leebens-Mack J."/>
            <person name="Osbourn A."/>
        </authorList>
    </citation>
    <scope>NUCLEOTIDE SEQUENCE [LARGE SCALE GENOMIC DNA]</scope>
    <source>
        <strain evidence="1">JIC</strain>
    </source>
</reference>
<dbReference type="Proteomes" id="UP001443914">
    <property type="component" value="Unassembled WGS sequence"/>
</dbReference>
<sequence length="99" mass="11313">MPISLLVALDSDPIQVALPIVEGPSPYCPMLQFDHNGFWTHHIERSNMWHNHRLGLHHEIQPDDQLGIVHRHAREVKLSLPTLELHRGVPCHPAYVLGE</sequence>
<protein>
    <submittedName>
        <fullName evidence="1">Uncharacterized protein</fullName>
    </submittedName>
</protein>